<protein>
    <submittedName>
        <fullName evidence="6">Putative HTH-type transcriptional regulator YbbH</fullName>
    </submittedName>
</protein>
<dbReference type="SUPFAM" id="SSF53697">
    <property type="entry name" value="SIS domain"/>
    <property type="match status" value="1"/>
</dbReference>
<dbReference type="InterPro" id="IPR046348">
    <property type="entry name" value="SIS_dom_sf"/>
</dbReference>
<evidence type="ECO:0000256" key="2">
    <source>
        <dbReference type="ARBA" id="ARBA00023125"/>
    </source>
</evidence>
<dbReference type="InterPro" id="IPR000281">
    <property type="entry name" value="HTH_RpiR"/>
</dbReference>
<dbReference type="PROSITE" id="PS51464">
    <property type="entry name" value="SIS"/>
    <property type="match status" value="1"/>
</dbReference>
<organism evidence="6 7">
    <name type="scientific">Thermovenabulum gondwanense</name>
    <dbReference type="NCBI Taxonomy" id="520767"/>
    <lineage>
        <taxon>Bacteria</taxon>
        <taxon>Bacillati</taxon>
        <taxon>Bacillota</taxon>
        <taxon>Clostridia</taxon>
        <taxon>Thermosediminibacterales</taxon>
        <taxon>Thermosediminibacteraceae</taxon>
        <taxon>Thermovenabulum</taxon>
    </lineage>
</organism>
<dbReference type="PANTHER" id="PTHR30514">
    <property type="entry name" value="GLUCOKINASE"/>
    <property type="match status" value="1"/>
</dbReference>
<dbReference type="InterPro" id="IPR009057">
    <property type="entry name" value="Homeodomain-like_sf"/>
</dbReference>
<sequence>MSILAEIRTKYNILSPTQKKIADVILNSGDKVVLMSISELAEKCETSETTIMRFLRKMGYDSYQVFRVRIAQEFSDKTPRAIYEEIKPDDSIESIKNKVIQSTINSINDLERLIDGELLNDVVNMMKNAGRIYFFGVGASSAIALDAFHKFLRLGLNVYYCSDSHIMSIIGAHTTNSDLIFAISHSGESKEILDAVELAKENGTKVISITSYKNSSLTKLSEKVILSSTNETKYRSDAMVSRIIQLAIIDILYVALVLRLGPDSIDKVNKSRLAVAKKKL</sequence>
<dbReference type="GO" id="GO:1901135">
    <property type="term" value="P:carbohydrate derivative metabolic process"/>
    <property type="evidence" value="ECO:0007669"/>
    <property type="project" value="InterPro"/>
</dbReference>
<dbReference type="EMBL" id="LOHZ01000023">
    <property type="protein sequence ID" value="KYO66914.1"/>
    <property type="molecule type" value="Genomic_DNA"/>
</dbReference>
<evidence type="ECO:0000256" key="1">
    <source>
        <dbReference type="ARBA" id="ARBA00023015"/>
    </source>
</evidence>
<dbReference type="InterPro" id="IPR036388">
    <property type="entry name" value="WH-like_DNA-bd_sf"/>
</dbReference>
<dbReference type="PATRIC" id="fig|520767.4.peg.815"/>
<proteinExistence type="predicted"/>
<gene>
    <name evidence="6" type="primary">ybbH</name>
    <name evidence="6" type="ORF">ATZ99_07310</name>
</gene>
<dbReference type="InterPro" id="IPR001347">
    <property type="entry name" value="SIS_dom"/>
</dbReference>
<dbReference type="Pfam" id="PF01380">
    <property type="entry name" value="SIS"/>
    <property type="match status" value="1"/>
</dbReference>
<comment type="caution">
    <text evidence="6">The sequence shown here is derived from an EMBL/GenBank/DDBJ whole genome shotgun (WGS) entry which is preliminary data.</text>
</comment>
<name>A0A161PY35_9FIRM</name>
<dbReference type="InterPro" id="IPR047640">
    <property type="entry name" value="RpiR-like"/>
</dbReference>
<dbReference type="AlphaFoldDB" id="A0A161PY35"/>
<accession>A0A161PY35</accession>
<reference evidence="6 7" key="1">
    <citation type="submission" date="2015-12" db="EMBL/GenBank/DDBJ databases">
        <title>Draft genome of Thermovenabulum gondwanense isolated from a red thermophilic microbial mat colonisisng an outflow channel of a bore well.</title>
        <authorList>
            <person name="Patel B.K."/>
        </authorList>
    </citation>
    <scope>NUCLEOTIDE SEQUENCE [LARGE SCALE GENOMIC DNA]</scope>
    <source>
        <strain evidence="6 7">R270</strain>
    </source>
</reference>
<dbReference type="InterPro" id="IPR035472">
    <property type="entry name" value="RpiR-like_SIS"/>
</dbReference>
<dbReference type="STRING" id="520767.ATZ99_07310"/>
<dbReference type="PANTHER" id="PTHR30514:SF1">
    <property type="entry name" value="HTH-TYPE TRANSCRIPTIONAL REGULATOR HEXR-RELATED"/>
    <property type="match status" value="1"/>
</dbReference>
<keyword evidence="1" id="KW-0805">Transcription regulation</keyword>
<dbReference type="Gene3D" id="1.10.10.10">
    <property type="entry name" value="Winged helix-like DNA-binding domain superfamily/Winged helix DNA-binding domain"/>
    <property type="match status" value="1"/>
</dbReference>
<dbReference type="GO" id="GO:0097367">
    <property type="term" value="F:carbohydrate derivative binding"/>
    <property type="evidence" value="ECO:0007669"/>
    <property type="project" value="InterPro"/>
</dbReference>
<dbReference type="Proteomes" id="UP000075737">
    <property type="component" value="Unassembled WGS sequence"/>
</dbReference>
<evidence type="ECO:0000313" key="7">
    <source>
        <dbReference type="Proteomes" id="UP000075737"/>
    </source>
</evidence>
<dbReference type="GO" id="GO:0003677">
    <property type="term" value="F:DNA binding"/>
    <property type="evidence" value="ECO:0007669"/>
    <property type="project" value="UniProtKB-KW"/>
</dbReference>
<evidence type="ECO:0000259" key="4">
    <source>
        <dbReference type="PROSITE" id="PS51071"/>
    </source>
</evidence>
<keyword evidence="7" id="KW-1185">Reference proteome</keyword>
<dbReference type="RefSeq" id="WP_068747891.1">
    <property type="nucleotide sequence ID" value="NZ_LOHZ01000023.1"/>
</dbReference>
<keyword evidence="2" id="KW-0238">DNA-binding</keyword>
<evidence type="ECO:0000313" key="6">
    <source>
        <dbReference type="EMBL" id="KYO66914.1"/>
    </source>
</evidence>
<feature type="domain" description="HTH rpiR-type" evidence="4">
    <location>
        <begin position="1"/>
        <end position="77"/>
    </location>
</feature>
<dbReference type="PROSITE" id="PS51071">
    <property type="entry name" value="HTH_RPIR"/>
    <property type="match status" value="1"/>
</dbReference>
<feature type="domain" description="SIS" evidence="5">
    <location>
        <begin position="122"/>
        <end position="262"/>
    </location>
</feature>
<keyword evidence="3" id="KW-0804">Transcription</keyword>
<dbReference type="Gene3D" id="3.40.50.10490">
    <property type="entry name" value="Glucose-6-phosphate isomerase like protein, domain 1"/>
    <property type="match status" value="1"/>
</dbReference>
<dbReference type="GO" id="GO:0003700">
    <property type="term" value="F:DNA-binding transcription factor activity"/>
    <property type="evidence" value="ECO:0007669"/>
    <property type="project" value="InterPro"/>
</dbReference>
<evidence type="ECO:0000259" key="5">
    <source>
        <dbReference type="PROSITE" id="PS51464"/>
    </source>
</evidence>
<dbReference type="CDD" id="cd05013">
    <property type="entry name" value="SIS_RpiR"/>
    <property type="match status" value="1"/>
</dbReference>
<evidence type="ECO:0000256" key="3">
    <source>
        <dbReference type="ARBA" id="ARBA00023163"/>
    </source>
</evidence>
<dbReference type="OrthoDB" id="3684496at2"/>
<dbReference type="Pfam" id="PF01418">
    <property type="entry name" value="HTH_6"/>
    <property type="match status" value="1"/>
</dbReference>
<dbReference type="SUPFAM" id="SSF46689">
    <property type="entry name" value="Homeodomain-like"/>
    <property type="match status" value="1"/>
</dbReference>